<dbReference type="Pfam" id="PF00806">
    <property type="entry name" value="PUF"/>
    <property type="match status" value="4"/>
</dbReference>
<dbReference type="PROSITE" id="PS50303">
    <property type="entry name" value="PUM_HD"/>
    <property type="match status" value="1"/>
</dbReference>
<evidence type="ECO:0000256" key="1">
    <source>
        <dbReference type="ARBA" id="ARBA00022737"/>
    </source>
</evidence>
<reference evidence="7" key="1">
    <citation type="submission" date="2025-08" db="UniProtKB">
        <authorList>
            <consortium name="RefSeq"/>
        </authorList>
    </citation>
    <scope>IDENTIFICATION</scope>
</reference>
<dbReference type="PANTHER" id="PTHR12537">
    <property type="entry name" value="RNA BINDING PROTEIN PUMILIO-RELATED"/>
    <property type="match status" value="1"/>
</dbReference>
<protein>
    <submittedName>
        <fullName evidence="7">Pumilio homolog 12-like</fullName>
    </submittedName>
</protein>
<proteinExistence type="predicted"/>
<feature type="domain" description="PUM-HD" evidence="5">
    <location>
        <begin position="71"/>
        <end position="433"/>
    </location>
</feature>
<feature type="region of interest" description="Disordered" evidence="4">
    <location>
        <begin position="35"/>
        <end position="61"/>
    </location>
</feature>
<name>A0AB40CKS9_DIOCR</name>
<dbReference type="InterPro" id="IPR016024">
    <property type="entry name" value="ARM-type_fold"/>
</dbReference>
<feature type="repeat" description="Pumilio" evidence="3">
    <location>
        <begin position="369"/>
        <end position="406"/>
    </location>
</feature>
<evidence type="ECO:0000259" key="5">
    <source>
        <dbReference type="PROSITE" id="PS50303"/>
    </source>
</evidence>
<feature type="region of interest" description="Disordered" evidence="4">
    <location>
        <begin position="76"/>
        <end position="101"/>
    </location>
</feature>
<evidence type="ECO:0000256" key="4">
    <source>
        <dbReference type="SAM" id="MobiDB-lite"/>
    </source>
</evidence>
<dbReference type="RefSeq" id="XP_039140588.1">
    <property type="nucleotide sequence ID" value="XM_039284654.1"/>
</dbReference>
<dbReference type="InterPro" id="IPR011989">
    <property type="entry name" value="ARM-like"/>
</dbReference>
<dbReference type="SUPFAM" id="SSF48371">
    <property type="entry name" value="ARM repeat"/>
    <property type="match status" value="1"/>
</dbReference>
<dbReference type="InterPro" id="IPR033133">
    <property type="entry name" value="PUM-HD"/>
</dbReference>
<keyword evidence="6" id="KW-1185">Reference proteome</keyword>
<dbReference type="GeneID" id="120277819"/>
<keyword evidence="1" id="KW-0677">Repeat</keyword>
<evidence type="ECO:0000313" key="7">
    <source>
        <dbReference type="RefSeq" id="XP_039140588.1"/>
    </source>
</evidence>
<dbReference type="SMART" id="SM00025">
    <property type="entry name" value="Pumilio"/>
    <property type="match status" value="5"/>
</dbReference>
<keyword evidence="2" id="KW-0810">Translation regulation</keyword>
<dbReference type="AlphaFoldDB" id="A0AB40CKS9"/>
<dbReference type="GO" id="GO:0005737">
    <property type="term" value="C:cytoplasm"/>
    <property type="evidence" value="ECO:0007669"/>
    <property type="project" value="TreeGrafter"/>
</dbReference>
<dbReference type="Proteomes" id="UP001515500">
    <property type="component" value="Chromosome 15"/>
</dbReference>
<dbReference type="Gene3D" id="1.25.10.10">
    <property type="entry name" value="Leucine-rich Repeat Variant"/>
    <property type="match status" value="1"/>
</dbReference>
<sequence length="438" mass="49814">MEQENNPIINGEIDDTMEQENNLINDDLDYVLPSNPFYDFTETQNNPNSSSETHDDPLPKFSSLSLSDKPFNLPLLPSSSSASSSSTNTRTKGTVSPPPLILETSLSSFNECMASEGMMMRRREHGIHIERFFNKVLRNPWQVMTDAAVKSSFCEFIKVINQTMISKLVRVLVVDVEKFTRTCCNVTGERTMSVLMERCKSNDQHEMLCGAFCQENVILDLVFDRYGYHVADKLITAIPHQYMKGILNIISSNGVTLAKNQNGCKLLQNYANHAKQYDRTNFFLSGRLSFVCETLLMGALARVSELAENIYGNYVVQYIICEVPNFKPMVLKSLQGHYAVLSLQKFSSNVVEKCIDYSNDIEFQMIVNELLYDPNMERILGDQFGNYVIQTAIKKAEGDFFDKIFEVIMSFKNNLSSNRMYAGKVFKALECKRSFHAH</sequence>
<gene>
    <name evidence="7" type="primary">LOC120277819</name>
</gene>
<dbReference type="PANTHER" id="PTHR12537:SF137">
    <property type="entry name" value="PUMILIO HOMOLOG 16-RELATED"/>
    <property type="match status" value="1"/>
</dbReference>
<evidence type="ECO:0000256" key="3">
    <source>
        <dbReference type="PROSITE-ProRule" id="PRU00317"/>
    </source>
</evidence>
<feature type="compositionally biased region" description="Polar residues" evidence="4">
    <location>
        <begin position="41"/>
        <end position="51"/>
    </location>
</feature>
<dbReference type="GO" id="GO:0003729">
    <property type="term" value="F:mRNA binding"/>
    <property type="evidence" value="ECO:0007669"/>
    <property type="project" value="TreeGrafter"/>
</dbReference>
<accession>A0AB40CKS9</accession>
<dbReference type="PROSITE" id="PS50302">
    <property type="entry name" value="PUM"/>
    <property type="match status" value="2"/>
</dbReference>
<dbReference type="InterPro" id="IPR001313">
    <property type="entry name" value="Pumilio_RNA-bd_rpt"/>
</dbReference>
<feature type="repeat" description="Pumilio" evidence="3">
    <location>
        <begin position="333"/>
        <end position="368"/>
    </location>
</feature>
<evidence type="ECO:0000313" key="6">
    <source>
        <dbReference type="Proteomes" id="UP001515500"/>
    </source>
</evidence>
<evidence type="ECO:0000256" key="2">
    <source>
        <dbReference type="ARBA" id="ARBA00022845"/>
    </source>
</evidence>
<organism evidence="6 7">
    <name type="scientific">Dioscorea cayennensis subsp. rotundata</name>
    <name type="common">White Guinea yam</name>
    <name type="synonym">Dioscorea rotundata</name>
    <dbReference type="NCBI Taxonomy" id="55577"/>
    <lineage>
        <taxon>Eukaryota</taxon>
        <taxon>Viridiplantae</taxon>
        <taxon>Streptophyta</taxon>
        <taxon>Embryophyta</taxon>
        <taxon>Tracheophyta</taxon>
        <taxon>Spermatophyta</taxon>
        <taxon>Magnoliopsida</taxon>
        <taxon>Liliopsida</taxon>
        <taxon>Dioscoreales</taxon>
        <taxon>Dioscoreaceae</taxon>
        <taxon>Dioscorea</taxon>
    </lineage>
</organism>
<dbReference type="GO" id="GO:0006417">
    <property type="term" value="P:regulation of translation"/>
    <property type="evidence" value="ECO:0007669"/>
    <property type="project" value="UniProtKB-KW"/>
</dbReference>